<dbReference type="SUPFAM" id="SSF52540">
    <property type="entry name" value="P-loop containing nucleoside triphosphate hydrolases"/>
    <property type="match status" value="1"/>
</dbReference>
<dbReference type="GO" id="GO:0005524">
    <property type="term" value="F:ATP binding"/>
    <property type="evidence" value="ECO:0007669"/>
    <property type="project" value="UniProtKB-KW"/>
</dbReference>
<dbReference type="SMART" id="SM00382">
    <property type="entry name" value="AAA"/>
    <property type="match status" value="1"/>
</dbReference>
<dbReference type="PANTHER" id="PTHR43776:SF4">
    <property type="entry name" value="PUTRESCINE EXPORT SYSTEM ATP-BINDING PROTEIN SAPF"/>
    <property type="match status" value="1"/>
</dbReference>
<comment type="subcellular location">
    <subcellularLocation>
        <location evidence="1">Cell inner membrane</location>
        <topology evidence="1">Peripheral membrane protein</topology>
    </subcellularLocation>
</comment>
<dbReference type="PROSITE" id="PS50893">
    <property type="entry name" value="ABC_TRANSPORTER_2"/>
    <property type="match status" value="1"/>
</dbReference>
<evidence type="ECO:0000256" key="6">
    <source>
        <dbReference type="ARBA" id="ARBA00022741"/>
    </source>
</evidence>
<dbReference type="OrthoDB" id="9784450at2"/>
<evidence type="ECO:0000259" key="9">
    <source>
        <dbReference type="PROSITE" id="PS50893"/>
    </source>
</evidence>
<evidence type="ECO:0000256" key="2">
    <source>
        <dbReference type="ARBA" id="ARBA00005417"/>
    </source>
</evidence>
<evidence type="ECO:0000256" key="4">
    <source>
        <dbReference type="ARBA" id="ARBA00022475"/>
    </source>
</evidence>
<keyword evidence="6" id="KW-0547">Nucleotide-binding</keyword>
<dbReference type="PANTHER" id="PTHR43776">
    <property type="entry name" value="TRANSPORT ATP-BINDING PROTEIN"/>
    <property type="match status" value="1"/>
</dbReference>
<keyword evidence="11" id="KW-1185">Reference proteome</keyword>
<dbReference type="GO" id="GO:0055085">
    <property type="term" value="P:transmembrane transport"/>
    <property type="evidence" value="ECO:0007669"/>
    <property type="project" value="UniProtKB-ARBA"/>
</dbReference>
<evidence type="ECO:0000313" key="11">
    <source>
        <dbReference type="Proteomes" id="UP000265916"/>
    </source>
</evidence>
<dbReference type="EMBL" id="NRJG01000018">
    <property type="protein sequence ID" value="RIY40146.1"/>
    <property type="molecule type" value="Genomic_DNA"/>
</dbReference>
<keyword evidence="5" id="KW-0997">Cell inner membrane</keyword>
<accession>A0A3A1YRM3</accession>
<evidence type="ECO:0000256" key="7">
    <source>
        <dbReference type="ARBA" id="ARBA00022840"/>
    </source>
</evidence>
<keyword evidence="3" id="KW-0813">Transport</keyword>
<evidence type="ECO:0000256" key="3">
    <source>
        <dbReference type="ARBA" id="ARBA00022448"/>
    </source>
</evidence>
<dbReference type="Pfam" id="PF00005">
    <property type="entry name" value="ABC_tran"/>
    <property type="match status" value="1"/>
</dbReference>
<name>A0A3A1YRM3_9GAMM</name>
<comment type="caution">
    <text evidence="10">The sequence shown here is derived from an EMBL/GenBank/DDBJ whole genome shotgun (WGS) entry which is preliminary data.</text>
</comment>
<evidence type="ECO:0000256" key="1">
    <source>
        <dbReference type="ARBA" id="ARBA00004417"/>
    </source>
</evidence>
<dbReference type="GO" id="GO:0016887">
    <property type="term" value="F:ATP hydrolysis activity"/>
    <property type="evidence" value="ECO:0007669"/>
    <property type="project" value="InterPro"/>
</dbReference>
<dbReference type="AlphaFoldDB" id="A0A3A1YRM3"/>
<gene>
    <name evidence="10" type="ORF">CKF58_01020</name>
</gene>
<dbReference type="InterPro" id="IPR050319">
    <property type="entry name" value="ABC_transp_ATP-bind"/>
</dbReference>
<proteinExistence type="inferred from homology"/>
<dbReference type="InterPro" id="IPR003593">
    <property type="entry name" value="AAA+_ATPase"/>
</dbReference>
<keyword evidence="8" id="KW-0472">Membrane</keyword>
<keyword evidence="7" id="KW-0067">ATP-binding</keyword>
<comment type="similarity">
    <text evidence="2">Belongs to the ABC transporter superfamily.</text>
</comment>
<dbReference type="InterPro" id="IPR027417">
    <property type="entry name" value="P-loop_NTPase"/>
</dbReference>
<evidence type="ECO:0000313" key="10">
    <source>
        <dbReference type="EMBL" id="RIY40146.1"/>
    </source>
</evidence>
<protein>
    <recommendedName>
        <fullName evidence="9">ABC transporter domain-containing protein</fullName>
    </recommendedName>
</protein>
<dbReference type="RefSeq" id="WP_119530132.1">
    <property type="nucleotide sequence ID" value="NZ_JBHSSP010000023.1"/>
</dbReference>
<dbReference type="InterPro" id="IPR003439">
    <property type="entry name" value="ABC_transporter-like_ATP-bd"/>
</dbReference>
<dbReference type="GO" id="GO:0005886">
    <property type="term" value="C:plasma membrane"/>
    <property type="evidence" value="ECO:0007669"/>
    <property type="project" value="UniProtKB-SubCell"/>
</dbReference>
<sequence>MKEKTPVILEVNHLSKFYRDAKFFSKKHLVVDKVSFKVHQGEIFGITGHNSCGKSTLANMLVGAIKPDGGHIAYQGRELAFGDVKFRREHIRIAKTSLVEDFILPVDVNEFLSLPLEMAGIDRQFYPEIIHNVLGLINAPAILAAKYLGRLNAQEQSLVALAHSLILSPEIIIIDDIFATCDLSFKGVLINIILRLQELGHTVILITADLGIIKHVTNRVMILQDGVIEDLGNTYEVLNNTTSEFTARLIKSYFGRQLKASDWLFSLREL</sequence>
<keyword evidence="4" id="KW-1003">Cell membrane</keyword>
<evidence type="ECO:0000256" key="5">
    <source>
        <dbReference type="ARBA" id="ARBA00022519"/>
    </source>
</evidence>
<dbReference type="Proteomes" id="UP000265916">
    <property type="component" value="Unassembled WGS sequence"/>
</dbReference>
<reference evidence="10 11" key="1">
    <citation type="submission" date="2017-08" db="EMBL/GenBank/DDBJ databases">
        <title>Reclassification of Bisgaard taxon 37 and 44.</title>
        <authorList>
            <person name="Christensen H."/>
        </authorList>
    </citation>
    <scope>NUCLEOTIDE SEQUENCE [LARGE SCALE GENOMIC DNA]</scope>
    <source>
        <strain evidence="10 11">111</strain>
    </source>
</reference>
<organism evidence="10 11">
    <name type="scientific">Psittacicella hinzii</name>
    <dbReference type="NCBI Taxonomy" id="2028575"/>
    <lineage>
        <taxon>Bacteria</taxon>
        <taxon>Pseudomonadati</taxon>
        <taxon>Pseudomonadota</taxon>
        <taxon>Gammaproteobacteria</taxon>
        <taxon>Pasteurellales</taxon>
        <taxon>Psittacicellaceae</taxon>
        <taxon>Psittacicella</taxon>
    </lineage>
</organism>
<evidence type="ECO:0000256" key="8">
    <source>
        <dbReference type="ARBA" id="ARBA00023136"/>
    </source>
</evidence>
<dbReference type="Gene3D" id="3.40.50.300">
    <property type="entry name" value="P-loop containing nucleotide triphosphate hydrolases"/>
    <property type="match status" value="1"/>
</dbReference>
<feature type="domain" description="ABC transporter" evidence="9">
    <location>
        <begin position="9"/>
        <end position="250"/>
    </location>
</feature>